<keyword evidence="3" id="KW-1185">Reference proteome</keyword>
<evidence type="ECO:0000256" key="1">
    <source>
        <dbReference type="SAM" id="MobiDB-lite"/>
    </source>
</evidence>
<evidence type="ECO:0000313" key="3">
    <source>
        <dbReference type="Proteomes" id="UP001597185"/>
    </source>
</evidence>
<proteinExistence type="predicted"/>
<reference evidence="2 3" key="1">
    <citation type="journal article" date="2019" name="Int. J. Syst. Evol. Microbiol.">
        <title>The Global Catalogue of Microorganisms (GCM) 10K type strain sequencing project: providing services to taxonomists for standard genome sequencing and annotation.</title>
        <authorList>
            <consortium name="The Broad Institute Genomics Platform"/>
            <consortium name="The Broad Institute Genome Sequencing Center for Infectious Disease"/>
            <person name="Wu L."/>
            <person name="Ma J."/>
        </authorList>
    </citation>
    <scope>NUCLEOTIDE SEQUENCE [LARGE SCALE GENOMIC DNA]</scope>
    <source>
        <strain evidence="2 3">CGMCC 1.12689</strain>
    </source>
</reference>
<dbReference type="AlphaFoldDB" id="A0ABD6C149"/>
<protein>
    <submittedName>
        <fullName evidence="2">Uncharacterized protein</fullName>
    </submittedName>
</protein>
<organism evidence="2 3">
    <name type="scientific">Halorubrum laminariae</name>
    <dbReference type="NCBI Taxonomy" id="1433523"/>
    <lineage>
        <taxon>Archaea</taxon>
        <taxon>Methanobacteriati</taxon>
        <taxon>Methanobacteriota</taxon>
        <taxon>Stenosarchaea group</taxon>
        <taxon>Halobacteria</taxon>
        <taxon>Halobacteriales</taxon>
        <taxon>Haloferacaceae</taxon>
        <taxon>Halorubrum</taxon>
    </lineage>
</organism>
<dbReference type="EMBL" id="JBHUDB010000002">
    <property type="protein sequence ID" value="MFD1570163.1"/>
    <property type="molecule type" value="Genomic_DNA"/>
</dbReference>
<name>A0ABD6C149_9EURY</name>
<feature type="region of interest" description="Disordered" evidence="1">
    <location>
        <begin position="100"/>
        <end position="137"/>
    </location>
</feature>
<sequence>MSDDDMLNEVTVCFTNGDELNVDAVVRLVGAEWLTAEIVQPSDDGEDGSMDFEYVALRADDVRYIRSDRVTPAGQNGTNFRVHHTHGYEGEEPDIMFEAWIGQHQLHPDDDPSAYQGSEQKWPPDGADPRHPGEAQP</sequence>
<feature type="compositionally biased region" description="Basic and acidic residues" evidence="1">
    <location>
        <begin position="127"/>
        <end position="137"/>
    </location>
</feature>
<accession>A0ABD6C149</accession>
<gene>
    <name evidence="2" type="ORF">ACFR9T_06125</name>
</gene>
<dbReference type="RefSeq" id="WP_256397029.1">
    <property type="nucleotide sequence ID" value="NZ_JANHDL010000004.1"/>
</dbReference>
<evidence type="ECO:0000313" key="2">
    <source>
        <dbReference type="EMBL" id="MFD1570163.1"/>
    </source>
</evidence>
<dbReference type="Proteomes" id="UP001597185">
    <property type="component" value="Unassembled WGS sequence"/>
</dbReference>
<comment type="caution">
    <text evidence="2">The sequence shown here is derived from an EMBL/GenBank/DDBJ whole genome shotgun (WGS) entry which is preliminary data.</text>
</comment>